<gene>
    <name evidence="2" type="ORF">TARUN_10281</name>
</gene>
<feature type="region of interest" description="Disordered" evidence="1">
    <location>
        <begin position="1"/>
        <end position="97"/>
    </location>
</feature>
<evidence type="ECO:0000313" key="3">
    <source>
        <dbReference type="Proteomes" id="UP000266272"/>
    </source>
</evidence>
<keyword evidence="3" id="KW-1185">Reference proteome</keyword>
<accession>A0A395N7Z3</accession>
<dbReference type="EMBL" id="PXOA01001058">
    <property type="protein sequence ID" value="RFU71981.1"/>
    <property type="molecule type" value="Genomic_DNA"/>
</dbReference>
<reference evidence="2 3" key="1">
    <citation type="journal article" date="2018" name="PLoS Pathog.">
        <title>Evolution of structural diversity of trichothecenes, a family of toxins produced by plant pathogenic and entomopathogenic fungi.</title>
        <authorList>
            <person name="Proctor R.H."/>
            <person name="McCormick S.P."/>
            <person name="Kim H.S."/>
            <person name="Cardoza R.E."/>
            <person name="Stanley A.M."/>
            <person name="Lindo L."/>
            <person name="Kelly A."/>
            <person name="Brown D.W."/>
            <person name="Lee T."/>
            <person name="Vaughan M.M."/>
            <person name="Alexander N.J."/>
            <person name="Busman M."/>
            <person name="Gutierrez S."/>
        </authorList>
    </citation>
    <scope>NUCLEOTIDE SEQUENCE [LARGE SCALE GENOMIC DNA]</scope>
    <source>
        <strain evidence="2 3">IBT 40837</strain>
    </source>
</reference>
<proteinExistence type="predicted"/>
<protein>
    <submittedName>
        <fullName evidence="2">Uncharacterized protein</fullName>
    </submittedName>
</protein>
<feature type="compositionally biased region" description="Basic and acidic residues" evidence="1">
    <location>
        <begin position="63"/>
        <end position="89"/>
    </location>
</feature>
<evidence type="ECO:0000313" key="2">
    <source>
        <dbReference type="EMBL" id="RFU71981.1"/>
    </source>
</evidence>
<evidence type="ECO:0000256" key="1">
    <source>
        <dbReference type="SAM" id="MobiDB-lite"/>
    </source>
</evidence>
<feature type="compositionally biased region" description="Basic residues" evidence="1">
    <location>
        <begin position="42"/>
        <end position="54"/>
    </location>
</feature>
<dbReference type="OrthoDB" id="10559501at2759"/>
<sequence length="167" mass="18956">MRLLAHDMTGPNTRDDQLPAKIKQTEGRECHTRIDRKINRVNSHHRQRNRKPPHRVAAVVAHKQADNLPREAQHQEARRHNHRPDDHQRPPPAPWRRALVRHDADDGLDDEAGERAGDPDERGVALGEAQVEEIWGAVCGFCTICTVSELPLIEARPIKEYAIAGSR</sequence>
<dbReference type="AlphaFoldDB" id="A0A395N7Z3"/>
<comment type="caution">
    <text evidence="2">The sequence shown here is derived from an EMBL/GenBank/DDBJ whole genome shotgun (WGS) entry which is preliminary data.</text>
</comment>
<organism evidence="2 3">
    <name type="scientific">Trichoderma arundinaceum</name>
    <dbReference type="NCBI Taxonomy" id="490622"/>
    <lineage>
        <taxon>Eukaryota</taxon>
        <taxon>Fungi</taxon>
        <taxon>Dikarya</taxon>
        <taxon>Ascomycota</taxon>
        <taxon>Pezizomycotina</taxon>
        <taxon>Sordariomycetes</taxon>
        <taxon>Hypocreomycetidae</taxon>
        <taxon>Hypocreales</taxon>
        <taxon>Hypocreaceae</taxon>
        <taxon>Trichoderma</taxon>
    </lineage>
</organism>
<dbReference type="Proteomes" id="UP000266272">
    <property type="component" value="Unassembled WGS sequence"/>
</dbReference>
<name>A0A395N7Z3_TRIAR</name>
<feature type="compositionally biased region" description="Basic and acidic residues" evidence="1">
    <location>
        <begin position="13"/>
        <end position="38"/>
    </location>
</feature>